<protein>
    <recommendedName>
        <fullName evidence="7 8">Small ribosomal subunit protein uS3</fullName>
    </recommendedName>
</protein>
<dbReference type="HAMAP" id="MF_01309_B">
    <property type="entry name" value="Ribosomal_uS3_B"/>
    <property type="match status" value="1"/>
</dbReference>
<dbReference type="NCBIfam" id="TIGR01009">
    <property type="entry name" value="rpsC_bact"/>
    <property type="match status" value="1"/>
</dbReference>
<evidence type="ECO:0000256" key="6">
    <source>
        <dbReference type="ARBA" id="ARBA00024998"/>
    </source>
</evidence>
<dbReference type="SUPFAM" id="SSF54821">
    <property type="entry name" value="Ribosomal protein S3 C-terminal domain"/>
    <property type="match status" value="1"/>
</dbReference>
<dbReference type="GO" id="GO:0019843">
    <property type="term" value="F:rRNA binding"/>
    <property type="evidence" value="ECO:0007669"/>
    <property type="project" value="UniProtKB-UniRule"/>
</dbReference>
<gene>
    <name evidence="8" type="primary">rpsC</name>
    <name evidence="11" type="ORF">A2755_01890</name>
</gene>
<keyword evidence="5 8" id="KW-0687">Ribonucleoprotein</keyword>
<comment type="caution">
    <text evidence="11">The sequence shown here is derived from an EMBL/GenBank/DDBJ whole genome shotgun (WGS) entry which is preliminary data.</text>
</comment>
<dbReference type="Gene3D" id="3.30.1140.32">
    <property type="entry name" value="Ribosomal protein S3, C-terminal domain"/>
    <property type="match status" value="1"/>
</dbReference>
<dbReference type="InterPro" id="IPR036419">
    <property type="entry name" value="Ribosomal_S3_C_sf"/>
</dbReference>
<dbReference type="PANTHER" id="PTHR11760">
    <property type="entry name" value="30S/40S RIBOSOMAL PROTEIN S3"/>
    <property type="match status" value="1"/>
</dbReference>
<reference evidence="11 12" key="1">
    <citation type="journal article" date="2016" name="Nat. Commun.">
        <title>Thousands of microbial genomes shed light on interconnected biogeochemical processes in an aquifer system.</title>
        <authorList>
            <person name="Anantharaman K."/>
            <person name="Brown C.T."/>
            <person name="Hug L.A."/>
            <person name="Sharon I."/>
            <person name="Castelle C.J."/>
            <person name="Probst A.J."/>
            <person name="Thomas B.C."/>
            <person name="Singh A."/>
            <person name="Wilkins M.J."/>
            <person name="Karaoz U."/>
            <person name="Brodie E.L."/>
            <person name="Williams K.H."/>
            <person name="Hubbard S.S."/>
            <person name="Banfield J.F."/>
        </authorList>
    </citation>
    <scope>NUCLEOTIDE SEQUENCE [LARGE SCALE GENOMIC DNA]</scope>
</reference>
<evidence type="ECO:0000256" key="1">
    <source>
        <dbReference type="ARBA" id="ARBA00010761"/>
    </source>
</evidence>
<dbReference type="STRING" id="1802555.A2755_01890"/>
<accession>A0A1F8DQM5</accession>
<dbReference type="GO" id="GO:0003735">
    <property type="term" value="F:structural constituent of ribosome"/>
    <property type="evidence" value="ECO:0007669"/>
    <property type="project" value="InterPro"/>
</dbReference>
<dbReference type="PANTHER" id="PTHR11760:SF19">
    <property type="entry name" value="SMALL RIBOSOMAL SUBUNIT PROTEIN US3C"/>
    <property type="match status" value="1"/>
</dbReference>
<evidence type="ECO:0000256" key="8">
    <source>
        <dbReference type="HAMAP-Rule" id="MF_01309"/>
    </source>
</evidence>
<feature type="domain" description="KH type-2" evidence="10">
    <location>
        <begin position="39"/>
        <end position="118"/>
    </location>
</feature>
<dbReference type="InterPro" id="IPR009019">
    <property type="entry name" value="KH_sf_prok-type"/>
</dbReference>
<dbReference type="InterPro" id="IPR018280">
    <property type="entry name" value="Ribosomal_uS3_CS"/>
</dbReference>
<sequence length="223" mass="24968">MGQKINPTSFRTGITKEYASRWLPKKFKFEGALREDHLIRTIVQKKIGVAGIDSITIEKTANNIRVLIRAAKPGLIIGRGGKGIEELTKEIEQKLNNLRGTQGNTEAVVLQLSIEEIKRNEVSSAIIAQQIATDFERRLPFRRTVKKYLERISQNRDVKGAKIKVGGRLDGAEIARTEQVAFGSLPLQTLRADIDYAQGTAFTTFGTIGIKVWIYKGEVFQKK</sequence>
<dbReference type="GO" id="GO:0022627">
    <property type="term" value="C:cytosolic small ribosomal subunit"/>
    <property type="evidence" value="ECO:0007669"/>
    <property type="project" value="TreeGrafter"/>
</dbReference>
<dbReference type="GO" id="GO:0006412">
    <property type="term" value="P:translation"/>
    <property type="evidence" value="ECO:0007669"/>
    <property type="project" value="UniProtKB-UniRule"/>
</dbReference>
<dbReference type="Pfam" id="PF07650">
    <property type="entry name" value="KH_2"/>
    <property type="match status" value="1"/>
</dbReference>
<evidence type="ECO:0000313" key="12">
    <source>
        <dbReference type="Proteomes" id="UP000177029"/>
    </source>
</evidence>
<evidence type="ECO:0000256" key="9">
    <source>
        <dbReference type="RuleBase" id="RU003624"/>
    </source>
</evidence>
<name>A0A1F8DQM5_9BACT</name>
<keyword evidence="3 8" id="KW-0694">RNA-binding</keyword>
<dbReference type="GO" id="GO:0003729">
    <property type="term" value="F:mRNA binding"/>
    <property type="evidence" value="ECO:0007669"/>
    <property type="project" value="UniProtKB-UniRule"/>
</dbReference>
<dbReference type="InterPro" id="IPR057258">
    <property type="entry name" value="Ribosomal_uS3"/>
</dbReference>
<dbReference type="Pfam" id="PF00189">
    <property type="entry name" value="Ribosomal_S3_C"/>
    <property type="match status" value="1"/>
</dbReference>
<dbReference type="Gene3D" id="3.30.300.20">
    <property type="match status" value="1"/>
</dbReference>
<keyword evidence="4 8" id="KW-0689">Ribosomal protein</keyword>
<dbReference type="InterPro" id="IPR004044">
    <property type="entry name" value="KH_dom_type_2"/>
</dbReference>
<evidence type="ECO:0000259" key="10">
    <source>
        <dbReference type="PROSITE" id="PS50823"/>
    </source>
</evidence>
<dbReference type="PROSITE" id="PS00548">
    <property type="entry name" value="RIBOSOMAL_S3"/>
    <property type="match status" value="1"/>
</dbReference>
<dbReference type="SUPFAM" id="SSF54814">
    <property type="entry name" value="Prokaryotic type KH domain (KH-domain type II)"/>
    <property type="match status" value="1"/>
</dbReference>
<organism evidence="11 12">
    <name type="scientific">Candidatus Wolfebacteria bacterium RIFCSPHIGHO2_01_FULL_48_22</name>
    <dbReference type="NCBI Taxonomy" id="1802555"/>
    <lineage>
        <taxon>Bacteria</taxon>
        <taxon>Candidatus Wolfeibacteriota</taxon>
    </lineage>
</organism>
<dbReference type="FunFam" id="3.30.300.20:FF:000001">
    <property type="entry name" value="30S ribosomal protein S3"/>
    <property type="match status" value="1"/>
</dbReference>
<evidence type="ECO:0000256" key="5">
    <source>
        <dbReference type="ARBA" id="ARBA00023274"/>
    </source>
</evidence>
<evidence type="ECO:0000256" key="2">
    <source>
        <dbReference type="ARBA" id="ARBA00022730"/>
    </source>
</evidence>
<dbReference type="InterPro" id="IPR015946">
    <property type="entry name" value="KH_dom-like_a/b"/>
</dbReference>
<comment type="function">
    <text evidence="6 8">Binds the lower part of the 30S subunit head. Binds mRNA in the 70S ribosome, positioning it for translation.</text>
</comment>
<evidence type="ECO:0000256" key="3">
    <source>
        <dbReference type="ARBA" id="ARBA00022884"/>
    </source>
</evidence>
<dbReference type="InterPro" id="IPR005704">
    <property type="entry name" value="Ribosomal_uS3_bac-typ"/>
</dbReference>
<evidence type="ECO:0000256" key="7">
    <source>
        <dbReference type="ARBA" id="ARBA00035257"/>
    </source>
</evidence>
<evidence type="ECO:0000313" key="11">
    <source>
        <dbReference type="EMBL" id="OGM90933.1"/>
    </source>
</evidence>
<dbReference type="EMBL" id="MGIP01000014">
    <property type="protein sequence ID" value="OGM90933.1"/>
    <property type="molecule type" value="Genomic_DNA"/>
</dbReference>
<dbReference type="CDD" id="cd02412">
    <property type="entry name" value="KH-II_30S_S3"/>
    <property type="match status" value="1"/>
</dbReference>
<proteinExistence type="inferred from homology"/>
<dbReference type="PROSITE" id="PS50823">
    <property type="entry name" value="KH_TYPE_2"/>
    <property type="match status" value="1"/>
</dbReference>
<dbReference type="InterPro" id="IPR001351">
    <property type="entry name" value="Ribosomal_uS3_C"/>
</dbReference>
<keyword evidence="2 8" id="KW-0699">rRNA-binding</keyword>
<evidence type="ECO:0000256" key="4">
    <source>
        <dbReference type="ARBA" id="ARBA00022980"/>
    </source>
</evidence>
<comment type="similarity">
    <text evidence="1 8 9">Belongs to the universal ribosomal protein uS3 family.</text>
</comment>
<dbReference type="AlphaFoldDB" id="A0A1F8DQM5"/>
<comment type="subunit">
    <text evidence="8">Part of the 30S ribosomal subunit. Forms a tight complex with proteins S10 and S14.</text>
</comment>
<dbReference type="Proteomes" id="UP000177029">
    <property type="component" value="Unassembled WGS sequence"/>
</dbReference>